<proteinExistence type="predicted"/>
<organism evidence="1 2">
    <name type="scientific">Smallanthus sonchifolius</name>
    <dbReference type="NCBI Taxonomy" id="185202"/>
    <lineage>
        <taxon>Eukaryota</taxon>
        <taxon>Viridiplantae</taxon>
        <taxon>Streptophyta</taxon>
        <taxon>Embryophyta</taxon>
        <taxon>Tracheophyta</taxon>
        <taxon>Spermatophyta</taxon>
        <taxon>Magnoliopsida</taxon>
        <taxon>eudicotyledons</taxon>
        <taxon>Gunneridae</taxon>
        <taxon>Pentapetalae</taxon>
        <taxon>asterids</taxon>
        <taxon>campanulids</taxon>
        <taxon>Asterales</taxon>
        <taxon>Asteraceae</taxon>
        <taxon>Asteroideae</taxon>
        <taxon>Heliantheae alliance</taxon>
        <taxon>Millerieae</taxon>
        <taxon>Smallanthus</taxon>
    </lineage>
</organism>
<gene>
    <name evidence="1" type="ORF">L1987_02124</name>
</gene>
<reference evidence="2" key="1">
    <citation type="journal article" date="2022" name="Mol. Ecol. Resour.">
        <title>The genomes of chicory, endive, great burdock and yacon provide insights into Asteraceae palaeo-polyploidization history and plant inulin production.</title>
        <authorList>
            <person name="Fan W."/>
            <person name="Wang S."/>
            <person name="Wang H."/>
            <person name="Wang A."/>
            <person name="Jiang F."/>
            <person name="Liu H."/>
            <person name="Zhao H."/>
            <person name="Xu D."/>
            <person name="Zhang Y."/>
        </authorList>
    </citation>
    <scope>NUCLEOTIDE SEQUENCE [LARGE SCALE GENOMIC DNA]</scope>
    <source>
        <strain evidence="2">cv. Yunnan</strain>
    </source>
</reference>
<dbReference type="EMBL" id="CM042018">
    <property type="protein sequence ID" value="KAI3828033.1"/>
    <property type="molecule type" value="Genomic_DNA"/>
</dbReference>
<dbReference type="Proteomes" id="UP001056120">
    <property type="component" value="Linkage Group LG01"/>
</dbReference>
<accession>A0ACB9K6Y9</accession>
<keyword evidence="2" id="KW-1185">Reference proteome</keyword>
<sequence>MCKGTGKVMYQVKNYTLRSGEKATAEATTGAIAKNRAELENTRYDQLRDVVAKRKPGWEYLQLPRGWSQWILQARNDPVELNVPQNASTWSEEDLKGCMK</sequence>
<comment type="caution">
    <text evidence="1">The sequence shown here is derived from an EMBL/GenBank/DDBJ whole genome shotgun (WGS) entry which is preliminary data.</text>
</comment>
<name>A0ACB9K6Y9_9ASTR</name>
<reference evidence="1 2" key="2">
    <citation type="journal article" date="2022" name="Mol. Ecol. Resour.">
        <title>The genomes of chicory, endive, great burdock and yacon provide insights into Asteraceae paleo-polyploidization history and plant inulin production.</title>
        <authorList>
            <person name="Fan W."/>
            <person name="Wang S."/>
            <person name="Wang H."/>
            <person name="Wang A."/>
            <person name="Jiang F."/>
            <person name="Liu H."/>
            <person name="Zhao H."/>
            <person name="Xu D."/>
            <person name="Zhang Y."/>
        </authorList>
    </citation>
    <scope>NUCLEOTIDE SEQUENCE [LARGE SCALE GENOMIC DNA]</scope>
    <source>
        <strain evidence="2">cv. Yunnan</strain>
        <tissue evidence="1">Leaves</tissue>
    </source>
</reference>
<evidence type="ECO:0000313" key="2">
    <source>
        <dbReference type="Proteomes" id="UP001056120"/>
    </source>
</evidence>
<evidence type="ECO:0000313" key="1">
    <source>
        <dbReference type="EMBL" id="KAI3828033.1"/>
    </source>
</evidence>
<protein>
    <submittedName>
        <fullName evidence="1">Uncharacterized protein</fullName>
    </submittedName>
</protein>